<keyword evidence="2" id="KW-1185">Reference proteome</keyword>
<name>A0ACB7FKC5_NIBAL</name>
<comment type="caution">
    <text evidence="1">The sequence shown here is derived from an EMBL/GenBank/DDBJ whole genome shotgun (WGS) entry which is preliminary data.</text>
</comment>
<evidence type="ECO:0000313" key="1">
    <source>
        <dbReference type="EMBL" id="KAG8014947.1"/>
    </source>
</evidence>
<dbReference type="EMBL" id="CM024789">
    <property type="protein sequence ID" value="KAG8014947.1"/>
    <property type="molecule type" value="Genomic_DNA"/>
</dbReference>
<proteinExistence type="predicted"/>
<organism evidence="1 2">
    <name type="scientific">Nibea albiflora</name>
    <name type="common">Yellow drum</name>
    <name type="synonym">Corvina albiflora</name>
    <dbReference type="NCBI Taxonomy" id="240163"/>
    <lineage>
        <taxon>Eukaryota</taxon>
        <taxon>Metazoa</taxon>
        <taxon>Chordata</taxon>
        <taxon>Craniata</taxon>
        <taxon>Vertebrata</taxon>
        <taxon>Euteleostomi</taxon>
        <taxon>Actinopterygii</taxon>
        <taxon>Neopterygii</taxon>
        <taxon>Teleostei</taxon>
        <taxon>Neoteleostei</taxon>
        <taxon>Acanthomorphata</taxon>
        <taxon>Eupercaria</taxon>
        <taxon>Sciaenidae</taxon>
        <taxon>Nibea</taxon>
    </lineage>
</organism>
<gene>
    <name evidence="1" type="ORF">GBF38_016727</name>
</gene>
<dbReference type="Proteomes" id="UP000805704">
    <property type="component" value="Chromosome 1"/>
</dbReference>
<protein>
    <submittedName>
        <fullName evidence="1">Uncharacterized protein</fullName>
    </submittedName>
</protein>
<evidence type="ECO:0000313" key="2">
    <source>
        <dbReference type="Proteomes" id="UP000805704"/>
    </source>
</evidence>
<sequence length="155" mass="16895">MAVCVDCTISYSQLKNEIHRLESELRKKGPADRGLCLGLPLPNQSISHIYSPQLPPPSPHVSGGHPPLAGNDAHRLFTFICPPGGPSMRKERPLLGPGDRSHHQGCIGPRCLYAADTHPDSITTRSRGLQRIRTKSSGSQLHVELSQHLDSAFLD</sequence>
<accession>A0ACB7FKC5</accession>
<reference evidence="1" key="1">
    <citation type="submission" date="2020-04" db="EMBL/GenBank/DDBJ databases">
        <title>A chromosome-scale assembly and high-density genetic map of the yellow drum (Nibea albiflora) genome.</title>
        <authorList>
            <person name="Xu D."/>
            <person name="Zhang W."/>
            <person name="Chen R."/>
            <person name="Tan P."/>
            <person name="Wang L."/>
            <person name="Song H."/>
            <person name="Tian L."/>
            <person name="Zhu Q."/>
            <person name="Wang B."/>
        </authorList>
    </citation>
    <scope>NUCLEOTIDE SEQUENCE</scope>
    <source>
        <strain evidence="1">ZJHYS-2018</strain>
    </source>
</reference>